<dbReference type="Proteomes" id="UP001163603">
    <property type="component" value="Chromosome 5"/>
</dbReference>
<evidence type="ECO:0000313" key="2">
    <source>
        <dbReference type="Proteomes" id="UP001163603"/>
    </source>
</evidence>
<proteinExistence type="predicted"/>
<keyword evidence="2" id="KW-1185">Reference proteome</keyword>
<dbReference type="EMBL" id="CM047740">
    <property type="protein sequence ID" value="KAJ0041409.1"/>
    <property type="molecule type" value="Genomic_DNA"/>
</dbReference>
<reference evidence="2" key="1">
    <citation type="journal article" date="2023" name="G3 (Bethesda)">
        <title>Genome assembly and association tests identify interacting loci associated with vigor, precocity, and sex in interspecific pistachio rootstocks.</title>
        <authorList>
            <person name="Palmer W."/>
            <person name="Jacygrad E."/>
            <person name="Sagayaradj S."/>
            <person name="Cavanaugh K."/>
            <person name="Han R."/>
            <person name="Bertier L."/>
            <person name="Beede B."/>
            <person name="Kafkas S."/>
            <person name="Golino D."/>
            <person name="Preece J."/>
            <person name="Michelmore R."/>
        </authorList>
    </citation>
    <scope>NUCLEOTIDE SEQUENCE [LARGE SCALE GENOMIC DNA]</scope>
</reference>
<gene>
    <name evidence="1" type="ORF">Pint_28454</name>
</gene>
<sequence length="77" mass="8958">MLRSIDDDDDDHYHGDDEDVDPYGGLFDDEQVKIPEIKEHFEDPDQSEDSLNDLLQSLADKDITFKALKLIFLLENF</sequence>
<comment type="caution">
    <text evidence="1">The sequence shown here is derived from an EMBL/GenBank/DDBJ whole genome shotgun (WGS) entry which is preliminary data.</text>
</comment>
<organism evidence="1 2">
    <name type="scientific">Pistacia integerrima</name>
    <dbReference type="NCBI Taxonomy" id="434235"/>
    <lineage>
        <taxon>Eukaryota</taxon>
        <taxon>Viridiplantae</taxon>
        <taxon>Streptophyta</taxon>
        <taxon>Embryophyta</taxon>
        <taxon>Tracheophyta</taxon>
        <taxon>Spermatophyta</taxon>
        <taxon>Magnoliopsida</taxon>
        <taxon>eudicotyledons</taxon>
        <taxon>Gunneridae</taxon>
        <taxon>Pentapetalae</taxon>
        <taxon>rosids</taxon>
        <taxon>malvids</taxon>
        <taxon>Sapindales</taxon>
        <taxon>Anacardiaceae</taxon>
        <taxon>Pistacia</taxon>
    </lineage>
</organism>
<evidence type="ECO:0000313" key="1">
    <source>
        <dbReference type="EMBL" id="KAJ0041409.1"/>
    </source>
</evidence>
<name>A0ACC0YV10_9ROSI</name>
<protein>
    <submittedName>
        <fullName evidence="1">Uncharacterized protein</fullName>
    </submittedName>
</protein>
<accession>A0ACC0YV10</accession>